<comment type="caution">
    <text evidence="2">The sequence shown here is derived from an EMBL/GenBank/DDBJ whole genome shotgun (WGS) entry which is preliminary data.</text>
</comment>
<feature type="transmembrane region" description="Helical" evidence="1">
    <location>
        <begin position="17"/>
        <end position="38"/>
    </location>
</feature>
<gene>
    <name evidence="2" type="ORF">HOLDEFILI_01293</name>
</gene>
<evidence type="ECO:0000313" key="3">
    <source>
        <dbReference type="Proteomes" id="UP000005950"/>
    </source>
</evidence>
<keyword evidence="1" id="KW-0812">Transmembrane</keyword>
<reference evidence="2 3" key="2">
    <citation type="submission" date="2009-02" db="EMBL/GenBank/DDBJ databases">
        <title>Draft genome sequence of Holdemania filiformis DSM 12042.</title>
        <authorList>
            <person name="Sudarsanam P."/>
            <person name="Ley R."/>
            <person name="Guruge J."/>
            <person name="Turnbaugh P.J."/>
            <person name="Mahowald M."/>
            <person name="Liep D."/>
            <person name="Gordon J."/>
        </authorList>
    </citation>
    <scope>NUCLEOTIDE SEQUENCE [LARGE SCALE GENOMIC DNA]</scope>
    <source>
        <strain evidence="2 3">DSM 12042</strain>
    </source>
</reference>
<evidence type="ECO:0000313" key="2">
    <source>
        <dbReference type="EMBL" id="EEF68520.1"/>
    </source>
</evidence>
<keyword evidence="1" id="KW-0472">Membrane</keyword>
<dbReference type="EMBL" id="ACCF01000076">
    <property type="protein sequence ID" value="EEF68520.1"/>
    <property type="molecule type" value="Genomic_DNA"/>
</dbReference>
<reference evidence="2 3" key="1">
    <citation type="submission" date="2008-12" db="EMBL/GenBank/DDBJ databases">
        <authorList>
            <person name="Fulton L."/>
            <person name="Clifton S."/>
            <person name="Fulton B."/>
            <person name="Xu J."/>
            <person name="Minx P."/>
            <person name="Pepin K.H."/>
            <person name="Johnson M."/>
            <person name="Bhonagiri V."/>
            <person name="Nash W.E."/>
            <person name="Mardis E.R."/>
            <person name="Wilson R.K."/>
        </authorList>
    </citation>
    <scope>NUCLEOTIDE SEQUENCE [LARGE SCALE GENOMIC DNA]</scope>
    <source>
        <strain evidence="2 3">DSM 12042</strain>
    </source>
</reference>
<evidence type="ECO:0000256" key="1">
    <source>
        <dbReference type="SAM" id="Phobius"/>
    </source>
</evidence>
<dbReference type="STRING" id="545696.HOLDEFILI_01293"/>
<sequence>MSFLYLYYCRRKTKSEIIYGLNLIPWIFPILSLPQTFLNGVQN</sequence>
<proteinExistence type="predicted"/>
<dbReference type="HOGENOM" id="CLU_3234587_0_0_9"/>
<dbReference type="Proteomes" id="UP000005950">
    <property type="component" value="Unassembled WGS sequence"/>
</dbReference>
<protein>
    <submittedName>
        <fullName evidence="2">Uncharacterized protein</fullName>
    </submittedName>
</protein>
<dbReference type="AlphaFoldDB" id="B9Y661"/>
<organism evidence="2 3">
    <name type="scientific">Holdemania filiformis DSM 12042</name>
    <dbReference type="NCBI Taxonomy" id="545696"/>
    <lineage>
        <taxon>Bacteria</taxon>
        <taxon>Bacillati</taxon>
        <taxon>Bacillota</taxon>
        <taxon>Erysipelotrichia</taxon>
        <taxon>Erysipelotrichales</taxon>
        <taxon>Erysipelotrichaceae</taxon>
        <taxon>Holdemania</taxon>
    </lineage>
</organism>
<name>B9Y661_9FIRM</name>
<keyword evidence="1" id="KW-1133">Transmembrane helix</keyword>
<accession>B9Y661</accession>